<evidence type="ECO:0000313" key="5">
    <source>
        <dbReference type="EMBL" id="URI09050.1"/>
    </source>
</evidence>
<dbReference type="PROSITE" id="PS51063">
    <property type="entry name" value="HTH_CRP_2"/>
    <property type="match status" value="1"/>
</dbReference>
<proteinExistence type="predicted"/>
<dbReference type="Pfam" id="PF13545">
    <property type="entry name" value="HTH_Crp_2"/>
    <property type="match status" value="1"/>
</dbReference>
<dbReference type="InterPro" id="IPR036388">
    <property type="entry name" value="WH-like_DNA-bd_sf"/>
</dbReference>
<dbReference type="SUPFAM" id="SSF51206">
    <property type="entry name" value="cAMP-binding domain-like"/>
    <property type="match status" value="1"/>
</dbReference>
<accession>A0ABY4SCL3</accession>
<evidence type="ECO:0000256" key="1">
    <source>
        <dbReference type="ARBA" id="ARBA00023015"/>
    </source>
</evidence>
<evidence type="ECO:0000256" key="2">
    <source>
        <dbReference type="ARBA" id="ARBA00023125"/>
    </source>
</evidence>
<keyword evidence="6" id="KW-1185">Reference proteome</keyword>
<dbReference type="InterPro" id="IPR014710">
    <property type="entry name" value="RmlC-like_jellyroll"/>
</dbReference>
<feature type="domain" description="HTH crp-type" evidence="4">
    <location>
        <begin position="141"/>
        <end position="214"/>
    </location>
</feature>
<keyword evidence="2" id="KW-0238">DNA-binding</keyword>
<dbReference type="EMBL" id="CP097636">
    <property type="protein sequence ID" value="URI09050.1"/>
    <property type="molecule type" value="Genomic_DNA"/>
</dbReference>
<name>A0ABY4SCL3_AQUTE</name>
<dbReference type="Proteomes" id="UP001056201">
    <property type="component" value="Chromosome 2"/>
</dbReference>
<dbReference type="Gene3D" id="1.10.10.10">
    <property type="entry name" value="Winged helix-like DNA-binding domain superfamily/Winged helix DNA-binding domain"/>
    <property type="match status" value="1"/>
</dbReference>
<dbReference type="Gene3D" id="2.60.120.10">
    <property type="entry name" value="Jelly Rolls"/>
    <property type="match status" value="1"/>
</dbReference>
<sequence length="236" mass="26799">MSDSIWFRDWPATDVDQILSLSRFRQHQKSEMIYRDGDADELIFMLTGSAWTCMKSDHKSVRFGMVYGATLIGLSRLLTERFVDDPCYEFLAAEETLVMAIPARTLVGYLDARPQLWRAMTEAAVLYQRHCIKLALVFYSGPVKDRLISALYQFGLSASLNAGQQPQQELAIPQEELATLIQSSRQHVNRALRELESDNIVKLGYKRIEIVDAPALERLAVARLIGMATPTREKND</sequence>
<keyword evidence="1" id="KW-0805">Transcription regulation</keyword>
<organism evidence="5 6">
    <name type="scientific">Aquincola tertiaricarbonis</name>
    <dbReference type="NCBI Taxonomy" id="391953"/>
    <lineage>
        <taxon>Bacteria</taxon>
        <taxon>Pseudomonadati</taxon>
        <taxon>Pseudomonadota</taxon>
        <taxon>Betaproteobacteria</taxon>
        <taxon>Burkholderiales</taxon>
        <taxon>Sphaerotilaceae</taxon>
        <taxon>Aquincola</taxon>
    </lineage>
</organism>
<evidence type="ECO:0000313" key="6">
    <source>
        <dbReference type="Proteomes" id="UP001056201"/>
    </source>
</evidence>
<gene>
    <name evidence="5" type="ORF">MW290_26135</name>
</gene>
<evidence type="ECO:0000256" key="3">
    <source>
        <dbReference type="ARBA" id="ARBA00023163"/>
    </source>
</evidence>
<dbReference type="InterPro" id="IPR036390">
    <property type="entry name" value="WH_DNA-bd_sf"/>
</dbReference>
<dbReference type="InterPro" id="IPR012318">
    <property type="entry name" value="HTH_CRP"/>
</dbReference>
<reference evidence="5" key="1">
    <citation type="submission" date="2022-05" db="EMBL/GenBank/DDBJ databases">
        <title>An RpoN-dependent PEP-CTERM gene is involved in floc formation of an Aquincola tertiaricarbonis strain.</title>
        <authorList>
            <person name="Qiu D."/>
            <person name="Xia M."/>
        </authorList>
    </citation>
    <scope>NUCLEOTIDE SEQUENCE</scope>
    <source>
        <strain evidence="5">RN12</strain>
    </source>
</reference>
<dbReference type="SMART" id="SM00419">
    <property type="entry name" value="HTH_CRP"/>
    <property type="match status" value="1"/>
</dbReference>
<protein>
    <submittedName>
        <fullName evidence="5">Crp/Fnr family transcriptional regulator</fullName>
    </submittedName>
</protein>
<dbReference type="InterPro" id="IPR018490">
    <property type="entry name" value="cNMP-bd_dom_sf"/>
</dbReference>
<keyword evidence="3" id="KW-0804">Transcription</keyword>
<dbReference type="SUPFAM" id="SSF46785">
    <property type="entry name" value="Winged helix' DNA-binding domain"/>
    <property type="match status" value="1"/>
</dbReference>
<evidence type="ECO:0000259" key="4">
    <source>
        <dbReference type="PROSITE" id="PS51063"/>
    </source>
</evidence>